<proteinExistence type="predicted"/>
<dbReference type="EMBL" id="CAMPGE010021102">
    <property type="protein sequence ID" value="CAI2379275.1"/>
    <property type="molecule type" value="Genomic_DNA"/>
</dbReference>
<keyword evidence="2" id="KW-1185">Reference proteome</keyword>
<evidence type="ECO:0000313" key="2">
    <source>
        <dbReference type="Proteomes" id="UP001295684"/>
    </source>
</evidence>
<evidence type="ECO:0000313" key="1">
    <source>
        <dbReference type="EMBL" id="CAI2379275.1"/>
    </source>
</evidence>
<name>A0AAD1XUE9_EUPCR</name>
<dbReference type="Proteomes" id="UP001295684">
    <property type="component" value="Unassembled WGS sequence"/>
</dbReference>
<gene>
    <name evidence="1" type="ORF">ECRASSUSDP1_LOCUS20684</name>
</gene>
<dbReference type="AlphaFoldDB" id="A0AAD1XUE9"/>
<sequence>MLAMELENGYSVTMRRKSGCRDLQLIILSMLKIHQRKINLKSEIISDSILLTSSIKTNSLSVLPTFCCNANLALTSKLLNSHLPSHFLCCVSFAQSFKMRSCSGIDIILKVGCYLCPIPHFSQCLKMSTKRNHWAIFGLNF</sequence>
<comment type="caution">
    <text evidence="1">The sequence shown here is derived from an EMBL/GenBank/DDBJ whole genome shotgun (WGS) entry which is preliminary data.</text>
</comment>
<accession>A0AAD1XUE9</accession>
<organism evidence="1 2">
    <name type="scientific">Euplotes crassus</name>
    <dbReference type="NCBI Taxonomy" id="5936"/>
    <lineage>
        <taxon>Eukaryota</taxon>
        <taxon>Sar</taxon>
        <taxon>Alveolata</taxon>
        <taxon>Ciliophora</taxon>
        <taxon>Intramacronucleata</taxon>
        <taxon>Spirotrichea</taxon>
        <taxon>Hypotrichia</taxon>
        <taxon>Euplotida</taxon>
        <taxon>Euplotidae</taxon>
        <taxon>Moneuplotes</taxon>
    </lineage>
</organism>
<reference evidence="1" key="1">
    <citation type="submission" date="2023-07" db="EMBL/GenBank/DDBJ databases">
        <authorList>
            <consortium name="AG Swart"/>
            <person name="Singh M."/>
            <person name="Singh A."/>
            <person name="Seah K."/>
            <person name="Emmerich C."/>
        </authorList>
    </citation>
    <scope>NUCLEOTIDE SEQUENCE</scope>
    <source>
        <strain evidence="1">DP1</strain>
    </source>
</reference>
<protein>
    <submittedName>
        <fullName evidence="1">Uncharacterized protein</fullName>
    </submittedName>
</protein>